<comment type="caution">
    <text evidence="1">The sequence shown here is derived from an EMBL/GenBank/DDBJ whole genome shotgun (WGS) entry which is preliminary data.</text>
</comment>
<evidence type="ECO:0000313" key="1">
    <source>
        <dbReference type="EMBL" id="PPK53123.1"/>
    </source>
</evidence>
<feature type="non-terminal residue" evidence="1">
    <location>
        <position position="543"/>
    </location>
</feature>
<dbReference type="Proteomes" id="UP000239446">
    <property type="component" value="Unassembled WGS sequence"/>
</dbReference>
<protein>
    <submittedName>
        <fullName evidence="1">Uncharacterized protein</fullName>
    </submittedName>
</protein>
<dbReference type="AlphaFoldDB" id="A0A2S6G3K0"/>
<organism evidence="1 2">
    <name type="scientific">Marinobacter persicus</name>
    <dbReference type="NCBI Taxonomy" id="930118"/>
    <lineage>
        <taxon>Bacteria</taxon>
        <taxon>Pseudomonadati</taxon>
        <taxon>Pseudomonadota</taxon>
        <taxon>Gammaproteobacteria</taxon>
        <taxon>Pseudomonadales</taxon>
        <taxon>Marinobacteraceae</taxon>
        <taxon>Marinobacter</taxon>
    </lineage>
</organism>
<gene>
    <name evidence="1" type="ORF">B0H24_10291</name>
</gene>
<evidence type="ECO:0000313" key="2">
    <source>
        <dbReference type="Proteomes" id="UP000239446"/>
    </source>
</evidence>
<accession>A0A2S6G3K0</accession>
<name>A0A2S6G3K0_9GAMM</name>
<dbReference type="EMBL" id="PTIU01000029">
    <property type="protein sequence ID" value="PPK53123.1"/>
    <property type="molecule type" value="Genomic_DNA"/>
</dbReference>
<proteinExistence type="predicted"/>
<sequence>MTMQAHGETTTKLRARGQDVFIEPADQLFYMVGHNTLLAVPKQQMLAMLTEMRLLEAVVEAQQNAIAHLKTLQDSYIQVKQANYFKPEGRALIEQSDRPEILERKIRVAQGELDSANEKLRGVLAPVSGAQDPSNPIVELIPIQRRGSHASPNGFRMAYARLKSIPAECRRYSSKLESTAPVGDDNLLTDGAVDWNKLKQQITDIANNTAIKMDVPWFDDWLEIEDQSKDLFQWSKRLNENLNLVDSYQVGGDHEAGSKKVDLSAEAQLMRWGYGASGLSGEFNPFQGKASIKASGHAELMLAQAKGTIDCYEPPGGYMMAFAGVNLGMLRSHTLLSVGGSLGASVAIELNLQAEFTGRGAKAKGIPGSSREAGVPGQQVVDMAEHDPDQGTELKAFAGGELGVTVAGQVEWKSPETDKFAPFAKIAPALMGQVGVGAESTFKINYAAGKFRIVAKAGFCFGIGAKGKLTLEVDADLIWEFAQWVAYQLKNINYERLEFIDEEAFEALSNILVIALQNGRELKDYIYDTAQQAQDALVDFWDG</sequence>
<reference evidence="1 2" key="1">
    <citation type="submission" date="2018-02" db="EMBL/GenBank/DDBJ databases">
        <title>Subsurface microbial communities from deep shales in Ohio and West Virginia, USA.</title>
        <authorList>
            <person name="Wrighton K."/>
        </authorList>
    </citation>
    <scope>NUCLEOTIDE SEQUENCE [LARGE SCALE GENOMIC DNA]</scope>
    <source>
        <strain evidence="1 2">UTICA-S1B9</strain>
    </source>
</reference>
<dbReference type="RefSeq" id="WP_219820997.1">
    <property type="nucleotide sequence ID" value="NZ_PTIU01000029.1"/>
</dbReference>